<evidence type="ECO:0000256" key="6">
    <source>
        <dbReference type="RuleBase" id="RU003732"/>
    </source>
</evidence>
<evidence type="ECO:0000256" key="1">
    <source>
        <dbReference type="ARBA" id="ARBA00004141"/>
    </source>
</evidence>
<keyword evidence="4 7" id="KW-1133">Transmembrane helix</keyword>
<keyword evidence="5 7" id="KW-0472">Membrane</keyword>
<dbReference type="PANTHER" id="PTHR11616:SF240">
    <property type="entry name" value="BLOATED TUBULES, ISOFORM B-RELATED"/>
    <property type="match status" value="1"/>
</dbReference>
<protein>
    <recommendedName>
        <fullName evidence="6">Transporter</fullName>
    </recommendedName>
</protein>
<dbReference type="PRINTS" id="PR00176">
    <property type="entry name" value="NANEUSMPORT"/>
</dbReference>
<dbReference type="NCBIfam" id="NF037979">
    <property type="entry name" value="Na_transp"/>
    <property type="match status" value="1"/>
</dbReference>
<feature type="transmembrane region" description="Helical" evidence="7">
    <location>
        <begin position="86"/>
        <end position="108"/>
    </location>
</feature>
<dbReference type="CDD" id="cd10334">
    <property type="entry name" value="SLC6sbd_u1"/>
    <property type="match status" value="1"/>
</dbReference>
<feature type="transmembrane region" description="Helical" evidence="7">
    <location>
        <begin position="302"/>
        <end position="327"/>
    </location>
</feature>
<feature type="transmembrane region" description="Helical" evidence="7">
    <location>
        <begin position="385"/>
        <end position="407"/>
    </location>
</feature>
<dbReference type="PATRIC" id="fig|1703780.3.peg.2863"/>
<feature type="transmembrane region" description="Helical" evidence="7">
    <location>
        <begin position="257"/>
        <end position="282"/>
    </location>
</feature>
<feature type="transmembrane region" description="Helical" evidence="7">
    <location>
        <begin position="175"/>
        <end position="201"/>
    </location>
</feature>
<dbReference type="GO" id="GO:0035725">
    <property type="term" value="P:sodium ion transmembrane transport"/>
    <property type="evidence" value="ECO:0007669"/>
    <property type="project" value="TreeGrafter"/>
</dbReference>
<evidence type="ECO:0000256" key="5">
    <source>
        <dbReference type="ARBA" id="ARBA00023136"/>
    </source>
</evidence>
<keyword evidence="2 6" id="KW-0813">Transport</keyword>
<name>A0A0S8GM82_UNCW3</name>
<dbReference type="SUPFAM" id="SSF161070">
    <property type="entry name" value="SNF-like"/>
    <property type="match status" value="1"/>
</dbReference>
<comment type="caution">
    <text evidence="8">The sequence shown here is derived from an EMBL/GenBank/DDBJ whole genome shotgun (WGS) entry which is preliminary data.</text>
</comment>
<accession>A0A0S8GM82</accession>
<dbReference type="PROSITE" id="PS00610">
    <property type="entry name" value="NA_NEUROTRAN_SYMP_1"/>
    <property type="match status" value="1"/>
</dbReference>
<dbReference type="EMBL" id="LJUO01000003">
    <property type="protein sequence ID" value="KPK73761.1"/>
    <property type="molecule type" value="Genomic_DNA"/>
</dbReference>
<evidence type="ECO:0000256" key="4">
    <source>
        <dbReference type="ARBA" id="ARBA00022989"/>
    </source>
</evidence>
<evidence type="ECO:0000256" key="3">
    <source>
        <dbReference type="ARBA" id="ARBA00022692"/>
    </source>
</evidence>
<proteinExistence type="inferred from homology"/>
<comment type="similarity">
    <text evidence="6">Belongs to the sodium:neurotransmitter symporter (SNF) (TC 2.A.22) family.</text>
</comment>
<feature type="transmembrane region" description="Helical" evidence="7">
    <location>
        <begin position="43"/>
        <end position="65"/>
    </location>
</feature>
<dbReference type="GO" id="GO:0015293">
    <property type="term" value="F:symporter activity"/>
    <property type="evidence" value="ECO:0007669"/>
    <property type="project" value="UniProtKB-KW"/>
</dbReference>
<feature type="transmembrane region" description="Helical" evidence="7">
    <location>
        <begin position="221"/>
        <end position="245"/>
    </location>
</feature>
<feature type="transmembrane region" description="Helical" evidence="7">
    <location>
        <begin position="355"/>
        <end position="379"/>
    </location>
</feature>
<feature type="transmembrane region" description="Helical" evidence="7">
    <location>
        <begin position="427"/>
        <end position="452"/>
    </location>
</feature>
<keyword evidence="6" id="KW-0769">Symport</keyword>
<dbReference type="PANTHER" id="PTHR11616">
    <property type="entry name" value="SODIUM/CHLORIDE DEPENDENT TRANSPORTER"/>
    <property type="match status" value="1"/>
</dbReference>
<evidence type="ECO:0000256" key="2">
    <source>
        <dbReference type="ARBA" id="ARBA00022448"/>
    </source>
</evidence>
<dbReference type="PROSITE" id="PS50267">
    <property type="entry name" value="NA_NEUROTRAN_SYMP_3"/>
    <property type="match status" value="1"/>
</dbReference>
<comment type="subcellular location">
    <subcellularLocation>
        <location evidence="1">Membrane</location>
        <topology evidence="1">Multi-pass membrane protein</topology>
    </subcellularLocation>
</comment>
<feature type="transmembrane region" description="Helical" evidence="7">
    <location>
        <begin position="12"/>
        <end position="31"/>
    </location>
</feature>
<evidence type="ECO:0000256" key="7">
    <source>
        <dbReference type="SAM" id="Phobius"/>
    </source>
</evidence>
<feature type="transmembrane region" description="Helical" evidence="7">
    <location>
        <begin position="148"/>
        <end position="166"/>
    </location>
</feature>
<dbReference type="GO" id="GO:0005886">
    <property type="term" value="C:plasma membrane"/>
    <property type="evidence" value="ECO:0007669"/>
    <property type="project" value="TreeGrafter"/>
</dbReference>
<gene>
    <name evidence="8" type="ORF">AMJ87_00680</name>
</gene>
<feature type="transmembrane region" description="Helical" evidence="7">
    <location>
        <begin position="464"/>
        <end position="484"/>
    </location>
</feature>
<sequence length="494" mass="54470">MNAERERWTSRSSFVIASIGAAVGLGNVWRFPYICYTNGGGAFLIPFFVALLTAGIPLMILEYGLGRKMQAGAPSAFARVGRGNEWIGWLSLFVVMLIFFYYPVIMAWCTNYMVFAFNLAWGSDTQAFFYDNFLKLSEGPGVLGGPRLPIILGLAVVWLAIYLSLFKGLKVLSKLVYYTVITPWVILVVMVVRGLTLPGALEGLRFYLTPDFNALLNPKVWLAAYGQVFFSLSLAMGTMIVYSSFLPKKQDITNNAFIVSLADAGTSFFAGFAIFSTLGYLAQAMGVSVPQIAKSGFGLAFIIYPTVIRLLPVLPVFFGILFFVLLLTLGIDSAFSQVEPFVAGFTDKWHFDKKWVLPLVCIVGFLVGIVFTTRGGFYWLDIVDYFASTFGLALVGFVECLVIGYIYKARKIREYVNEVSDFAIGKWWDICIMFVTPVILGISLVLSLMSLISNGYSGYPSWSIFVGAGIVITVVILSLVFMLLKGKVETGRGG</sequence>
<evidence type="ECO:0000313" key="8">
    <source>
        <dbReference type="EMBL" id="KPK73761.1"/>
    </source>
</evidence>
<dbReference type="InterPro" id="IPR037272">
    <property type="entry name" value="SNS_sf"/>
</dbReference>
<dbReference type="Pfam" id="PF00209">
    <property type="entry name" value="SNF"/>
    <property type="match status" value="1"/>
</dbReference>
<dbReference type="Proteomes" id="UP000051096">
    <property type="component" value="Unassembled WGS sequence"/>
</dbReference>
<evidence type="ECO:0000313" key="9">
    <source>
        <dbReference type="Proteomes" id="UP000051096"/>
    </source>
</evidence>
<reference evidence="8 9" key="1">
    <citation type="journal article" date="2015" name="Microbiome">
        <title>Genomic resolution of linkages in carbon, nitrogen, and sulfur cycling among widespread estuary sediment bacteria.</title>
        <authorList>
            <person name="Baker B.J."/>
            <person name="Lazar C.S."/>
            <person name="Teske A.P."/>
            <person name="Dick G.J."/>
        </authorList>
    </citation>
    <scope>NUCLEOTIDE SEQUENCE [LARGE SCALE GENOMIC DNA]</scope>
    <source>
        <strain evidence="8">SM23_60</strain>
    </source>
</reference>
<organism evidence="8 9">
    <name type="scientific">candidate division WOR_3 bacterium SM23_60</name>
    <dbReference type="NCBI Taxonomy" id="1703780"/>
    <lineage>
        <taxon>Bacteria</taxon>
        <taxon>Bacteria division WOR-3</taxon>
    </lineage>
</organism>
<keyword evidence="3 6" id="KW-0812">Transmembrane</keyword>
<dbReference type="InterPro" id="IPR000175">
    <property type="entry name" value="Na/ntran_symport"/>
</dbReference>
<dbReference type="AlphaFoldDB" id="A0A0S8GM82"/>